<sequence>MQDIVKVVKFESELEKPRAKKPTVSIRMKSHFNRLLSRVALSPFVPCHVKSLSVGMSHSQVMHKGGLPPGQAPLARNLALIELHEQPVSGWIIVRTQNPTALRCNCLLWNRGAICSHVLAVSNEVGKLERLVMLEILRVPSNFALMTGQAAGQKFAEFVNRAAGISGHTRRQIETFHSIASRVSSRCLTCHTPLLHNTVFGIVDRVAVTMHYLTHNDGYASSGQVFGISSTRSYCYVGQVMKVIETYLMETVALPTSIAAWMDVACGFERLGGNPNVVGVIDGSLISIKRFEDYESWYCRKGFPAFNIQEMARVIKTTTVLHNWIID</sequence>
<dbReference type="InterPro" id="IPR007527">
    <property type="entry name" value="Znf_SWIM"/>
</dbReference>
<dbReference type="OrthoDB" id="10643991at2759"/>
<dbReference type="STRING" id="112090.W4H5X1"/>
<name>W4H5X1_APHAT</name>
<feature type="domain" description="SWIM-type" evidence="2">
    <location>
        <begin position="92"/>
        <end position="126"/>
    </location>
</feature>
<keyword evidence="1" id="KW-0479">Metal-binding</keyword>
<keyword evidence="1" id="KW-0862">Zinc</keyword>
<accession>W4H5X1</accession>
<keyword evidence="1" id="KW-0863">Zinc-finger</keyword>
<reference evidence="3" key="1">
    <citation type="submission" date="2013-12" db="EMBL/GenBank/DDBJ databases">
        <title>The Genome Sequence of Aphanomyces astaci APO3.</title>
        <authorList>
            <consortium name="The Broad Institute Genomics Platform"/>
            <person name="Russ C."/>
            <person name="Tyler B."/>
            <person name="van West P."/>
            <person name="Dieguez-Uribeondo J."/>
            <person name="Young S.K."/>
            <person name="Zeng Q."/>
            <person name="Gargeya S."/>
            <person name="Fitzgerald M."/>
            <person name="Abouelleil A."/>
            <person name="Alvarado L."/>
            <person name="Chapman S.B."/>
            <person name="Gainer-Dewar J."/>
            <person name="Goldberg J."/>
            <person name="Griggs A."/>
            <person name="Gujja S."/>
            <person name="Hansen M."/>
            <person name="Howarth C."/>
            <person name="Imamovic A."/>
            <person name="Ireland A."/>
            <person name="Larimer J."/>
            <person name="McCowan C."/>
            <person name="Murphy C."/>
            <person name="Pearson M."/>
            <person name="Poon T.W."/>
            <person name="Priest M."/>
            <person name="Roberts A."/>
            <person name="Saif S."/>
            <person name="Shea T."/>
            <person name="Sykes S."/>
            <person name="Wortman J."/>
            <person name="Nusbaum C."/>
            <person name="Birren B."/>
        </authorList>
    </citation>
    <scope>NUCLEOTIDE SEQUENCE [LARGE SCALE GENOMIC DNA]</scope>
    <source>
        <strain evidence="3">APO3</strain>
    </source>
</reference>
<proteinExistence type="predicted"/>
<evidence type="ECO:0000313" key="3">
    <source>
        <dbReference type="EMBL" id="ETV86981.1"/>
    </source>
</evidence>
<dbReference type="AlphaFoldDB" id="W4H5X1"/>
<organism evidence="3">
    <name type="scientific">Aphanomyces astaci</name>
    <name type="common">Crayfish plague agent</name>
    <dbReference type="NCBI Taxonomy" id="112090"/>
    <lineage>
        <taxon>Eukaryota</taxon>
        <taxon>Sar</taxon>
        <taxon>Stramenopiles</taxon>
        <taxon>Oomycota</taxon>
        <taxon>Saprolegniomycetes</taxon>
        <taxon>Saprolegniales</taxon>
        <taxon>Verrucalvaceae</taxon>
        <taxon>Aphanomyces</taxon>
    </lineage>
</organism>
<dbReference type="GO" id="GO:0008270">
    <property type="term" value="F:zinc ion binding"/>
    <property type="evidence" value="ECO:0007669"/>
    <property type="project" value="UniProtKB-KW"/>
</dbReference>
<dbReference type="Pfam" id="PF04434">
    <property type="entry name" value="SWIM"/>
    <property type="match status" value="1"/>
</dbReference>
<dbReference type="GeneID" id="20803995"/>
<dbReference type="PROSITE" id="PS50966">
    <property type="entry name" value="ZF_SWIM"/>
    <property type="match status" value="1"/>
</dbReference>
<gene>
    <name evidence="3" type="ORF">H257_01999</name>
</gene>
<dbReference type="EMBL" id="KI913116">
    <property type="protein sequence ID" value="ETV86981.1"/>
    <property type="molecule type" value="Genomic_DNA"/>
</dbReference>
<evidence type="ECO:0000259" key="2">
    <source>
        <dbReference type="PROSITE" id="PS50966"/>
    </source>
</evidence>
<dbReference type="VEuPathDB" id="FungiDB:H257_01999"/>
<protein>
    <recommendedName>
        <fullName evidence="2">SWIM-type domain-containing protein</fullName>
    </recommendedName>
</protein>
<dbReference type="RefSeq" id="XP_009823780.1">
    <property type="nucleotide sequence ID" value="XM_009825478.1"/>
</dbReference>
<evidence type="ECO:0000256" key="1">
    <source>
        <dbReference type="PROSITE-ProRule" id="PRU00325"/>
    </source>
</evidence>